<dbReference type="RefSeq" id="WP_183337367.1">
    <property type="nucleotide sequence ID" value="NZ_JACHZG010000001.1"/>
</dbReference>
<comment type="subcellular location">
    <subcellularLocation>
        <location evidence="1 7">Cell membrane</location>
        <topology evidence="1 7">Multi-pass membrane protein</topology>
    </subcellularLocation>
</comment>
<dbReference type="Pfam" id="PF00528">
    <property type="entry name" value="BPD_transp_1"/>
    <property type="match status" value="1"/>
</dbReference>
<evidence type="ECO:0000256" key="1">
    <source>
        <dbReference type="ARBA" id="ARBA00004651"/>
    </source>
</evidence>
<dbReference type="InterPro" id="IPR050901">
    <property type="entry name" value="BP-dep_ABC_trans_perm"/>
</dbReference>
<gene>
    <name evidence="9" type="ORF">FHX39_001359</name>
</gene>
<accession>A0A7W5JU74</accession>
<dbReference type="InterPro" id="IPR000515">
    <property type="entry name" value="MetI-like"/>
</dbReference>
<dbReference type="EMBL" id="JACHZG010000001">
    <property type="protein sequence ID" value="MBB3326415.1"/>
    <property type="molecule type" value="Genomic_DNA"/>
</dbReference>
<feature type="domain" description="ABC transmembrane type-1" evidence="8">
    <location>
        <begin position="87"/>
        <end position="278"/>
    </location>
</feature>
<comment type="caution">
    <text evidence="9">The sequence shown here is derived from an EMBL/GenBank/DDBJ whole genome shotgun (WGS) entry which is preliminary data.</text>
</comment>
<reference evidence="9 10" key="1">
    <citation type="submission" date="2020-08" db="EMBL/GenBank/DDBJ databases">
        <title>Sequencing the genomes of 1000 actinobacteria strains.</title>
        <authorList>
            <person name="Klenk H.-P."/>
        </authorList>
    </citation>
    <scope>NUCLEOTIDE SEQUENCE [LARGE SCALE GENOMIC DNA]</scope>
    <source>
        <strain evidence="9 10">DSM 11053</strain>
    </source>
</reference>
<protein>
    <submittedName>
        <fullName evidence="9">Multiple sugar transport system permease protein</fullName>
    </submittedName>
</protein>
<feature type="transmembrane region" description="Helical" evidence="7">
    <location>
        <begin position="35"/>
        <end position="56"/>
    </location>
</feature>
<dbReference type="PANTHER" id="PTHR32243:SF18">
    <property type="entry name" value="INNER MEMBRANE ABC TRANSPORTER PERMEASE PROTEIN YCJP"/>
    <property type="match status" value="1"/>
</dbReference>
<dbReference type="PANTHER" id="PTHR32243">
    <property type="entry name" value="MALTOSE TRANSPORT SYSTEM PERMEASE-RELATED"/>
    <property type="match status" value="1"/>
</dbReference>
<comment type="similarity">
    <text evidence="7">Belongs to the binding-protein-dependent transport system permease family.</text>
</comment>
<evidence type="ECO:0000259" key="8">
    <source>
        <dbReference type="PROSITE" id="PS50928"/>
    </source>
</evidence>
<keyword evidence="6 7" id="KW-0472">Membrane</keyword>
<evidence type="ECO:0000256" key="3">
    <source>
        <dbReference type="ARBA" id="ARBA00022475"/>
    </source>
</evidence>
<keyword evidence="9" id="KW-0762">Sugar transport</keyword>
<feature type="transmembrane region" description="Helical" evidence="7">
    <location>
        <begin position="93"/>
        <end position="113"/>
    </location>
</feature>
<dbReference type="InterPro" id="IPR035906">
    <property type="entry name" value="MetI-like_sf"/>
</dbReference>
<keyword evidence="5 7" id="KW-1133">Transmembrane helix</keyword>
<feature type="transmembrane region" description="Helical" evidence="7">
    <location>
        <begin position="155"/>
        <end position="178"/>
    </location>
</feature>
<dbReference type="GO" id="GO:0005886">
    <property type="term" value="C:plasma membrane"/>
    <property type="evidence" value="ECO:0007669"/>
    <property type="project" value="UniProtKB-SubCell"/>
</dbReference>
<evidence type="ECO:0000256" key="2">
    <source>
        <dbReference type="ARBA" id="ARBA00022448"/>
    </source>
</evidence>
<dbReference type="PROSITE" id="PS50928">
    <property type="entry name" value="ABC_TM1"/>
    <property type="match status" value="1"/>
</dbReference>
<name>A0A7W5JU74_9ACTN</name>
<keyword evidence="4 7" id="KW-0812">Transmembrane</keyword>
<feature type="transmembrane region" description="Helical" evidence="7">
    <location>
        <begin position="125"/>
        <end position="149"/>
    </location>
</feature>
<evidence type="ECO:0000256" key="6">
    <source>
        <dbReference type="ARBA" id="ARBA00023136"/>
    </source>
</evidence>
<dbReference type="Proteomes" id="UP000565572">
    <property type="component" value="Unassembled WGS sequence"/>
</dbReference>
<evidence type="ECO:0000313" key="10">
    <source>
        <dbReference type="Proteomes" id="UP000565572"/>
    </source>
</evidence>
<dbReference type="GO" id="GO:0055085">
    <property type="term" value="P:transmembrane transport"/>
    <property type="evidence" value="ECO:0007669"/>
    <property type="project" value="InterPro"/>
</dbReference>
<dbReference type="Gene3D" id="1.10.3720.10">
    <property type="entry name" value="MetI-like"/>
    <property type="match status" value="1"/>
</dbReference>
<evidence type="ECO:0000256" key="5">
    <source>
        <dbReference type="ARBA" id="ARBA00022989"/>
    </source>
</evidence>
<keyword evidence="3" id="KW-1003">Cell membrane</keyword>
<proteinExistence type="inferred from homology"/>
<keyword evidence="10" id="KW-1185">Reference proteome</keyword>
<keyword evidence="2 7" id="KW-0813">Transport</keyword>
<evidence type="ECO:0000313" key="9">
    <source>
        <dbReference type="EMBL" id="MBB3326415.1"/>
    </source>
</evidence>
<evidence type="ECO:0000256" key="4">
    <source>
        <dbReference type="ARBA" id="ARBA00022692"/>
    </source>
</evidence>
<organism evidence="9 10">
    <name type="scientific">Microlunatus antarcticus</name>
    <dbReference type="NCBI Taxonomy" id="53388"/>
    <lineage>
        <taxon>Bacteria</taxon>
        <taxon>Bacillati</taxon>
        <taxon>Actinomycetota</taxon>
        <taxon>Actinomycetes</taxon>
        <taxon>Propionibacteriales</taxon>
        <taxon>Propionibacteriaceae</taxon>
        <taxon>Microlunatus</taxon>
    </lineage>
</organism>
<dbReference type="CDD" id="cd06261">
    <property type="entry name" value="TM_PBP2"/>
    <property type="match status" value="1"/>
</dbReference>
<dbReference type="SUPFAM" id="SSF161098">
    <property type="entry name" value="MetI-like"/>
    <property type="match status" value="1"/>
</dbReference>
<feature type="transmembrane region" description="Helical" evidence="7">
    <location>
        <begin position="212"/>
        <end position="234"/>
    </location>
</feature>
<sequence>MTALEVGGHPAVVPVKELTVKGSAEPGTKGQWGRFSLLLVITVVVLIPIYVTLFLSIRPGSFSTSSSFFTLGNFSYIFASSDVLTWLVNSLGVTVVTVLISVAVAAPAGYVLSRGRSRAVAGYSLLLFIIQSLPIITAVIPLFILFAKIGLADNLIGLVIVYVGSTMSVATWMMAAYFDSIPHTLEEAAWVDGASVFGGFVRIILRNSLPGILSTAIFAFLVAWNDYLVALVFLKSSNVFTLPVGLQSFFQQNATDWGSVMAVSVVMLLPPTVLFAVLNKYFSVGGIGGSLAGR</sequence>
<evidence type="ECO:0000256" key="7">
    <source>
        <dbReference type="RuleBase" id="RU363032"/>
    </source>
</evidence>
<dbReference type="AlphaFoldDB" id="A0A7W5JU74"/>
<feature type="transmembrane region" description="Helical" evidence="7">
    <location>
        <begin position="254"/>
        <end position="278"/>
    </location>
</feature>